<proteinExistence type="predicted"/>
<dbReference type="Gene3D" id="3.10.280.10">
    <property type="entry name" value="Mitochondrial glycoprotein"/>
    <property type="match status" value="1"/>
</dbReference>
<name>A0AAW1P0X9_9CHLO</name>
<keyword evidence="3" id="KW-1185">Reference proteome</keyword>
<dbReference type="InterPro" id="IPR003428">
    <property type="entry name" value="MAM33"/>
</dbReference>
<reference evidence="2 3" key="1">
    <citation type="journal article" date="2024" name="Nat. Commun.">
        <title>Phylogenomics reveals the evolutionary origins of lichenization in chlorophyte algae.</title>
        <authorList>
            <person name="Puginier C."/>
            <person name="Libourel C."/>
            <person name="Otte J."/>
            <person name="Skaloud P."/>
            <person name="Haon M."/>
            <person name="Grisel S."/>
            <person name="Petersen M."/>
            <person name="Berrin J.G."/>
            <person name="Delaux P.M."/>
            <person name="Dal Grande F."/>
            <person name="Keller J."/>
        </authorList>
    </citation>
    <scope>NUCLEOTIDE SEQUENCE [LARGE SCALE GENOMIC DNA]</scope>
    <source>
        <strain evidence="2 3">SAG 2036</strain>
    </source>
</reference>
<gene>
    <name evidence="2" type="ORF">WJX73_008556</name>
</gene>
<feature type="region of interest" description="Disordered" evidence="1">
    <location>
        <begin position="124"/>
        <end position="152"/>
    </location>
</feature>
<dbReference type="PANTHER" id="PTHR10826:SF1">
    <property type="entry name" value="COMPLEMENT COMPONENT 1 Q SUBCOMPONENT-BINDING PROTEIN, MITOCHONDRIAL"/>
    <property type="match status" value="1"/>
</dbReference>
<dbReference type="EMBL" id="JALJOQ010000071">
    <property type="protein sequence ID" value="KAK9802588.1"/>
    <property type="molecule type" value="Genomic_DNA"/>
</dbReference>
<evidence type="ECO:0000313" key="2">
    <source>
        <dbReference type="EMBL" id="KAK9802588.1"/>
    </source>
</evidence>
<comment type="caution">
    <text evidence="2">The sequence shown here is derived from an EMBL/GenBank/DDBJ whole genome shotgun (WGS) entry which is preliminary data.</text>
</comment>
<evidence type="ECO:0000313" key="3">
    <source>
        <dbReference type="Proteomes" id="UP001465755"/>
    </source>
</evidence>
<dbReference type="Proteomes" id="UP001465755">
    <property type="component" value="Unassembled WGS sequence"/>
</dbReference>
<evidence type="ECO:0000256" key="1">
    <source>
        <dbReference type="SAM" id="MobiDB-lite"/>
    </source>
</evidence>
<dbReference type="GO" id="GO:0005759">
    <property type="term" value="C:mitochondrial matrix"/>
    <property type="evidence" value="ECO:0007669"/>
    <property type="project" value="InterPro"/>
</dbReference>
<accession>A0AAW1P0X9</accession>
<organism evidence="2 3">
    <name type="scientific">Symbiochloris irregularis</name>
    <dbReference type="NCBI Taxonomy" id="706552"/>
    <lineage>
        <taxon>Eukaryota</taxon>
        <taxon>Viridiplantae</taxon>
        <taxon>Chlorophyta</taxon>
        <taxon>core chlorophytes</taxon>
        <taxon>Trebouxiophyceae</taxon>
        <taxon>Trebouxiales</taxon>
        <taxon>Trebouxiaceae</taxon>
        <taxon>Symbiochloris</taxon>
    </lineage>
</organism>
<dbReference type="SUPFAM" id="SSF54529">
    <property type="entry name" value="Mitochondrial glycoprotein MAM33-like"/>
    <property type="match status" value="1"/>
</dbReference>
<protein>
    <recommendedName>
        <fullName evidence="4">Mitochondrial glycoprotein</fullName>
    </recommendedName>
</protein>
<evidence type="ECO:0008006" key="4">
    <source>
        <dbReference type="Google" id="ProtNLM"/>
    </source>
</evidence>
<dbReference type="Pfam" id="PF02330">
    <property type="entry name" value="MAM33"/>
    <property type="match status" value="1"/>
</dbReference>
<dbReference type="InterPro" id="IPR036561">
    <property type="entry name" value="MAM33_sf"/>
</dbReference>
<dbReference type="AlphaFoldDB" id="A0AAW1P0X9"/>
<dbReference type="PANTHER" id="PTHR10826">
    <property type="entry name" value="COMPLEMENT COMPONENT 1"/>
    <property type="match status" value="1"/>
</dbReference>
<sequence>MLFRNALPQAYQACCAPSAVLLDTQPLPRALAAGARLGGWLAAPQAQELSRHSAARSFVTTRAAAQNILVSVLQDEAAFEQDDYAKPEALSKTPKPWKIVDTPGTCVIALTSKYQGENIRVEVDVDEQENDEEISEEAEEGQEPDAEEEQVDEVEDISVLFRVHVTKGDQALVFDCQSDGSYLTVLHAALEPADAEQDEQSYDGPVFSDLDEKLQAAFTVYLGERGVTEELGAYLVTLSEDKEQREYMHWLDNVTKFVKA</sequence>